<reference evidence="1" key="2">
    <citation type="submission" date="2021-03" db="UniProtKB">
        <authorList>
            <consortium name="EnsemblPlants"/>
        </authorList>
    </citation>
    <scope>IDENTIFICATION</scope>
</reference>
<reference evidence="1" key="1">
    <citation type="journal article" date="2017" name="Nature">
        <title>The genome of Chenopodium quinoa.</title>
        <authorList>
            <person name="Jarvis D.E."/>
            <person name="Ho Y.S."/>
            <person name="Lightfoot D.J."/>
            <person name="Schmoeckel S.M."/>
            <person name="Li B."/>
            <person name="Borm T.J.A."/>
            <person name="Ohyanagi H."/>
            <person name="Mineta K."/>
            <person name="Michell C.T."/>
            <person name="Saber N."/>
            <person name="Kharbatia N.M."/>
            <person name="Rupper R.R."/>
            <person name="Sharp A.R."/>
            <person name="Dally N."/>
            <person name="Boughton B.A."/>
            <person name="Woo Y.H."/>
            <person name="Gao G."/>
            <person name="Schijlen E.G.W.M."/>
            <person name="Guo X."/>
            <person name="Momin A.A."/>
            <person name="Negrao S."/>
            <person name="Al-Babili S."/>
            <person name="Gehring C."/>
            <person name="Roessner U."/>
            <person name="Jung C."/>
            <person name="Murphy K."/>
            <person name="Arold S.T."/>
            <person name="Gojobori T."/>
            <person name="van der Linden C.G."/>
            <person name="van Loo E.N."/>
            <person name="Jellen E.N."/>
            <person name="Maughan P.J."/>
            <person name="Tester M."/>
        </authorList>
    </citation>
    <scope>NUCLEOTIDE SEQUENCE [LARGE SCALE GENOMIC DNA]</scope>
    <source>
        <strain evidence="1">cv. PI 614886</strain>
    </source>
</reference>
<dbReference type="Proteomes" id="UP000596660">
    <property type="component" value="Unplaced"/>
</dbReference>
<name>A0A803MUY3_CHEQI</name>
<dbReference type="AlphaFoldDB" id="A0A803MUY3"/>
<protein>
    <submittedName>
        <fullName evidence="1">Uncharacterized protein</fullName>
    </submittedName>
</protein>
<dbReference type="Gramene" id="AUR62035710-RA">
    <property type="protein sequence ID" value="AUR62035710-RA:cds"/>
    <property type="gene ID" value="AUR62035710"/>
</dbReference>
<evidence type="ECO:0000313" key="1">
    <source>
        <dbReference type="EnsemblPlants" id="AUR62035710-RA:cds"/>
    </source>
</evidence>
<keyword evidence="2" id="KW-1185">Reference proteome</keyword>
<dbReference type="EnsemblPlants" id="AUR62035710-RA">
    <property type="protein sequence ID" value="AUR62035710-RA:cds"/>
    <property type="gene ID" value="AUR62035710"/>
</dbReference>
<sequence length="79" mass="8951">MEGASEHIGRLACCFQHESNAAERRVKVTSEIMKMEGLSPNEVLTVSKKIALNPLEVDFFFSLPDDYKYAYVQVLMIPN</sequence>
<proteinExistence type="predicted"/>
<evidence type="ECO:0000313" key="2">
    <source>
        <dbReference type="Proteomes" id="UP000596660"/>
    </source>
</evidence>
<accession>A0A803MUY3</accession>
<organism evidence="1 2">
    <name type="scientific">Chenopodium quinoa</name>
    <name type="common">Quinoa</name>
    <dbReference type="NCBI Taxonomy" id="63459"/>
    <lineage>
        <taxon>Eukaryota</taxon>
        <taxon>Viridiplantae</taxon>
        <taxon>Streptophyta</taxon>
        <taxon>Embryophyta</taxon>
        <taxon>Tracheophyta</taxon>
        <taxon>Spermatophyta</taxon>
        <taxon>Magnoliopsida</taxon>
        <taxon>eudicotyledons</taxon>
        <taxon>Gunneridae</taxon>
        <taxon>Pentapetalae</taxon>
        <taxon>Caryophyllales</taxon>
        <taxon>Chenopodiaceae</taxon>
        <taxon>Chenopodioideae</taxon>
        <taxon>Atripliceae</taxon>
        <taxon>Chenopodium</taxon>
    </lineage>
</organism>